<comment type="subcellular location">
    <subcellularLocation>
        <location evidence="2">Periplasm</location>
    </subcellularLocation>
</comment>
<dbReference type="GO" id="GO:0042597">
    <property type="term" value="C:periplasmic space"/>
    <property type="evidence" value="ECO:0007669"/>
    <property type="project" value="UniProtKB-SubCell"/>
</dbReference>
<evidence type="ECO:0000256" key="8">
    <source>
        <dbReference type="ARBA" id="ARBA00022801"/>
    </source>
</evidence>
<feature type="domain" description="Mannosyl-glycoprotein endo-beta-N-acetylglucosamidase-like" evidence="13">
    <location>
        <begin position="228"/>
        <end position="384"/>
    </location>
</feature>
<keyword evidence="14" id="KW-0966">Cell projection</keyword>
<sequence length="401" mass="43730">MQLPNNTAVQSTYTDLNRLQKLKVGEGRDSEANLRQVAQEFESLFIGEMMKAMRSANDVLASDLFNSNESKTYRDMYDQQMAVTLSQGKGMGMADVLVRQMSGMQQGKVRPNPFAEAKTALGATDAARAATVPGQATGSKPADGSTKADVEAAAGAGVVTDKPKYVHVADTSDIKFRRFTGLLQSQLAGRAQGVATTDVAAGPPGRQQQQALRSYTEVKDSLPVPPGLLTQKTRFDSPEEFVAAMLPMAEQAAQRLGVDPKYLVAQAALETGWGKRMQRSAGGESSYNLFGIKSHGWQGRSANASTTEYINGRFVKQNDSFRKYDSFAHSFNDYVNFLQQNPRYEKALQAAGNAENYVRELQRAGYATDPDYAAKISRIARQIQQQQPVLMAQGPSIAERT</sequence>
<evidence type="ECO:0000256" key="7">
    <source>
        <dbReference type="ARBA" id="ARBA00022795"/>
    </source>
</evidence>
<keyword evidence="14" id="KW-0969">Cilium</keyword>
<name>A0A4R6U0D2_9GAMM</name>
<dbReference type="InterPro" id="IPR051056">
    <property type="entry name" value="Glycosyl_Hydrolase_73"/>
</dbReference>
<gene>
    <name evidence="14" type="ORF">DFQ45_10282</name>
</gene>
<evidence type="ECO:0000256" key="4">
    <source>
        <dbReference type="ARBA" id="ARBA00007974"/>
    </source>
</evidence>
<keyword evidence="7" id="KW-1005">Bacterial flagellum biogenesis</keyword>
<dbReference type="GO" id="GO:0016798">
    <property type="term" value="F:hydrolase activity, acting on glycosyl bonds"/>
    <property type="evidence" value="ECO:0007669"/>
    <property type="project" value="UniProtKB-KW"/>
</dbReference>
<comment type="similarity">
    <text evidence="4">In the C-terminal section; belongs to the glycosyl hydrolase 73 family.</text>
</comment>
<dbReference type="Pfam" id="PF10135">
    <property type="entry name" value="Rod-binding"/>
    <property type="match status" value="1"/>
</dbReference>
<evidence type="ECO:0000256" key="1">
    <source>
        <dbReference type="ARBA" id="ARBA00002954"/>
    </source>
</evidence>
<evidence type="ECO:0000256" key="11">
    <source>
        <dbReference type="ARBA" id="ARBA00030835"/>
    </source>
</evidence>
<dbReference type="Pfam" id="PF01832">
    <property type="entry name" value="Glucosaminidase"/>
    <property type="match status" value="1"/>
</dbReference>
<dbReference type="PRINTS" id="PR01002">
    <property type="entry name" value="FLGFLGJ"/>
</dbReference>
<organism evidence="14 15">
    <name type="scientific">Thiopseudomonas denitrificans</name>
    <dbReference type="NCBI Taxonomy" id="1501432"/>
    <lineage>
        <taxon>Bacteria</taxon>
        <taxon>Pseudomonadati</taxon>
        <taxon>Pseudomonadota</taxon>
        <taxon>Gammaproteobacteria</taxon>
        <taxon>Pseudomonadales</taxon>
        <taxon>Pseudomonadaceae</taxon>
        <taxon>Thiopseudomonas</taxon>
    </lineage>
</organism>
<reference evidence="14 15" key="1">
    <citation type="submission" date="2019-03" db="EMBL/GenBank/DDBJ databases">
        <title>Genomic Encyclopedia of Type Strains, Phase IV (KMG-IV): sequencing the most valuable type-strain genomes for metagenomic binning, comparative biology and taxonomic classification.</title>
        <authorList>
            <person name="Goeker M."/>
        </authorList>
    </citation>
    <scope>NUCLEOTIDE SEQUENCE [LARGE SCALE GENOMIC DNA]</scope>
    <source>
        <strain evidence="14 15">DSM 28679</strain>
    </source>
</reference>
<evidence type="ECO:0000259" key="13">
    <source>
        <dbReference type="SMART" id="SM00047"/>
    </source>
</evidence>
<keyword evidence="6" id="KW-0574">Periplasm</keyword>
<dbReference type="AlphaFoldDB" id="A0A4R6U0D2"/>
<dbReference type="NCBIfam" id="TIGR02541">
    <property type="entry name" value="flagell_FlgJ"/>
    <property type="match status" value="1"/>
</dbReference>
<dbReference type="InterPro" id="IPR002901">
    <property type="entry name" value="MGlyc_endo_b_GlcNAc-like_dom"/>
</dbReference>
<comment type="caution">
    <text evidence="14">The sequence shown here is derived from an EMBL/GenBank/DDBJ whole genome shotgun (WGS) entry which is preliminary data.</text>
</comment>
<dbReference type="GO" id="GO:0004040">
    <property type="term" value="F:amidase activity"/>
    <property type="evidence" value="ECO:0007669"/>
    <property type="project" value="InterPro"/>
</dbReference>
<dbReference type="Gene3D" id="2.10.70.40">
    <property type="entry name" value="peptidoglycan hydrolase"/>
    <property type="match status" value="1"/>
</dbReference>
<keyword evidence="15" id="KW-1185">Reference proteome</keyword>
<dbReference type="OrthoDB" id="289937at2"/>
<evidence type="ECO:0000256" key="3">
    <source>
        <dbReference type="ARBA" id="ARBA00006880"/>
    </source>
</evidence>
<keyword evidence="14" id="KW-0282">Flagellum</keyword>
<comment type="similarity">
    <text evidence="3">In the N-terminal section; belongs to the FlgJ family.</text>
</comment>
<keyword evidence="9" id="KW-0326">Glycosidase</keyword>
<evidence type="ECO:0000256" key="12">
    <source>
        <dbReference type="SAM" id="MobiDB-lite"/>
    </source>
</evidence>
<dbReference type="SUPFAM" id="SSF53955">
    <property type="entry name" value="Lysozyme-like"/>
    <property type="match status" value="1"/>
</dbReference>
<evidence type="ECO:0000256" key="5">
    <source>
        <dbReference type="ARBA" id="ARBA00013433"/>
    </source>
</evidence>
<dbReference type="GO" id="GO:0044780">
    <property type="term" value="P:bacterial-type flagellum assembly"/>
    <property type="evidence" value="ECO:0007669"/>
    <property type="project" value="InterPro"/>
</dbReference>
<protein>
    <recommendedName>
        <fullName evidence="5">Peptidoglycan hydrolase FlgJ</fullName>
    </recommendedName>
    <alternativeName>
        <fullName evidence="11">Muramidase FlgJ</fullName>
    </alternativeName>
</protein>
<evidence type="ECO:0000256" key="10">
    <source>
        <dbReference type="ARBA" id="ARBA00023316"/>
    </source>
</evidence>
<evidence type="ECO:0000256" key="2">
    <source>
        <dbReference type="ARBA" id="ARBA00004418"/>
    </source>
</evidence>
<keyword evidence="10" id="KW-0961">Cell wall biogenesis/degradation</keyword>
<dbReference type="PANTHER" id="PTHR33308:SF9">
    <property type="entry name" value="PEPTIDOGLYCAN HYDROLASE FLGJ"/>
    <property type="match status" value="1"/>
</dbReference>
<dbReference type="InterPro" id="IPR013377">
    <property type="entry name" value="FlgJ"/>
</dbReference>
<dbReference type="Gene3D" id="1.10.530.10">
    <property type="match status" value="1"/>
</dbReference>
<evidence type="ECO:0000313" key="15">
    <source>
        <dbReference type="Proteomes" id="UP000294575"/>
    </source>
</evidence>
<proteinExistence type="inferred from homology"/>
<dbReference type="InterPro" id="IPR023346">
    <property type="entry name" value="Lysozyme-like_dom_sf"/>
</dbReference>
<comment type="function">
    <text evidence="1">Flagellum-specific muramidase which hydrolyzes the peptidoglycan layer to assemble the rod structure in the periplasmic space.</text>
</comment>
<dbReference type="GO" id="GO:0071973">
    <property type="term" value="P:bacterial-type flagellum-dependent cell motility"/>
    <property type="evidence" value="ECO:0007669"/>
    <property type="project" value="TreeGrafter"/>
</dbReference>
<dbReference type="PANTHER" id="PTHR33308">
    <property type="entry name" value="PEPTIDOGLYCAN HYDROLASE FLGJ"/>
    <property type="match status" value="1"/>
</dbReference>
<dbReference type="EMBL" id="SNYK01000002">
    <property type="protein sequence ID" value="TDQ39391.1"/>
    <property type="molecule type" value="Genomic_DNA"/>
</dbReference>
<evidence type="ECO:0000256" key="6">
    <source>
        <dbReference type="ARBA" id="ARBA00022764"/>
    </source>
</evidence>
<accession>A0A4R6U0D2</accession>
<dbReference type="RefSeq" id="WP_101497469.1">
    <property type="nucleotide sequence ID" value="NZ_LNJZ01000009.1"/>
</dbReference>
<keyword evidence="8" id="KW-0378">Hydrolase</keyword>
<feature type="region of interest" description="Disordered" evidence="12">
    <location>
        <begin position="126"/>
        <end position="146"/>
    </location>
</feature>
<evidence type="ECO:0000256" key="9">
    <source>
        <dbReference type="ARBA" id="ARBA00023295"/>
    </source>
</evidence>
<dbReference type="SMART" id="SM00047">
    <property type="entry name" value="LYZ2"/>
    <property type="match status" value="1"/>
</dbReference>
<dbReference type="GO" id="GO:0071555">
    <property type="term" value="P:cell wall organization"/>
    <property type="evidence" value="ECO:0007669"/>
    <property type="project" value="UniProtKB-KW"/>
</dbReference>
<evidence type="ECO:0000313" key="14">
    <source>
        <dbReference type="EMBL" id="TDQ39391.1"/>
    </source>
</evidence>
<dbReference type="InterPro" id="IPR019301">
    <property type="entry name" value="Flagellar_prot_FlgJ_N"/>
</dbReference>
<dbReference type="Proteomes" id="UP000294575">
    <property type="component" value="Unassembled WGS sequence"/>
</dbReference>